<evidence type="ECO:0000256" key="1">
    <source>
        <dbReference type="ARBA" id="ARBA00004141"/>
    </source>
</evidence>
<dbReference type="SUPFAM" id="SSF103473">
    <property type="entry name" value="MFS general substrate transporter"/>
    <property type="match status" value="1"/>
</dbReference>
<evidence type="ECO:0000313" key="7">
    <source>
        <dbReference type="Proteomes" id="UP000291289"/>
    </source>
</evidence>
<comment type="caution">
    <text evidence="6">The sequence shown here is derived from an EMBL/GenBank/DDBJ whole genome shotgun (WGS) entry which is preliminary data.</text>
</comment>
<dbReference type="OrthoDB" id="5317164at2"/>
<dbReference type="EMBL" id="RXLP01000001">
    <property type="protein sequence ID" value="TCD55047.1"/>
    <property type="molecule type" value="Genomic_DNA"/>
</dbReference>
<feature type="transmembrane region" description="Helical" evidence="5">
    <location>
        <begin position="356"/>
        <end position="374"/>
    </location>
</feature>
<comment type="subcellular location">
    <subcellularLocation>
        <location evidence="1">Membrane</location>
        <topology evidence="1">Multi-pass membrane protein</topology>
    </subcellularLocation>
</comment>
<feature type="transmembrane region" description="Helical" evidence="5">
    <location>
        <begin position="25"/>
        <end position="47"/>
    </location>
</feature>
<name>A0A4R0QX24_9BIFI</name>
<proteinExistence type="predicted"/>
<dbReference type="PRINTS" id="PR01035">
    <property type="entry name" value="TCRTETA"/>
</dbReference>
<dbReference type="InterPro" id="IPR001958">
    <property type="entry name" value="Tet-R_TetA/multi-R_MdtG-like"/>
</dbReference>
<evidence type="ECO:0000256" key="4">
    <source>
        <dbReference type="ARBA" id="ARBA00023136"/>
    </source>
</evidence>
<evidence type="ECO:0000256" key="3">
    <source>
        <dbReference type="ARBA" id="ARBA00022989"/>
    </source>
</evidence>
<keyword evidence="2 5" id="KW-0812">Transmembrane</keyword>
<dbReference type="Gene3D" id="1.20.1250.20">
    <property type="entry name" value="MFS general substrate transporter like domains"/>
    <property type="match status" value="1"/>
</dbReference>
<sequence>MVHLLRVHHEHRGHGHSHESHGLEASFLILAGLIMRAPIVVLPLYIVQMAREMNHDPQSFGILTSLPLLMFVLVSMCVPWLVSRINLTRTMQLGSAVIFIGCLMRMLMTWPTMLVATALVGAGIAILNISMPTMVSERFSHKPGLYTTAYSAGMVAGSVILVMIDPFVTDLFGWKAMMWLMVVMAFIPMFLSFFLPAVTVSTTVEKRSGAKLKFLKDPRTWLFIGMFAGQSFLSYTLSAWLPSMMNADHVSETSYTIVNVLFNLAGMPVSLIIPLFIARTRRRYHIYLLGTLTAVQIAIVALYRWHTEMGEVYWYLFGTIACLFFTTIFVMALTFYPIKSATSADTADISGISQSLGYLIASTGPVMYGAMYGTDMPTISFAWSMAIAVLVTAWCTWQVIRINKFGLQMLGRKKHNS</sequence>
<keyword evidence="3 5" id="KW-1133">Transmembrane helix</keyword>
<accession>A0A4R0QX24</accession>
<dbReference type="RefSeq" id="WP_131282897.1">
    <property type="nucleotide sequence ID" value="NZ_RXLP01000001.1"/>
</dbReference>
<feature type="transmembrane region" description="Helical" evidence="5">
    <location>
        <begin position="284"/>
        <end position="306"/>
    </location>
</feature>
<dbReference type="InterPro" id="IPR052524">
    <property type="entry name" value="MFS_Cyanate_Porter"/>
</dbReference>
<organism evidence="6 7">
    <name type="scientific">Alloscardovia theropitheci</name>
    <dbReference type="NCBI Taxonomy" id="2496842"/>
    <lineage>
        <taxon>Bacteria</taxon>
        <taxon>Bacillati</taxon>
        <taxon>Actinomycetota</taxon>
        <taxon>Actinomycetes</taxon>
        <taxon>Bifidobacteriales</taxon>
        <taxon>Bifidobacteriaceae</taxon>
        <taxon>Alloscardovia</taxon>
    </lineage>
</organism>
<feature type="transmembrane region" description="Helical" evidence="5">
    <location>
        <begin position="253"/>
        <end position="277"/>
    </location>
</feature>
<feature type="transmembrane region" description="Helical" evidence="5">
    <location>
        <begin position="221"/>
        <end position="241"/>
    </location>
</feature>
<dbReference type="AlphaFoldDB" id="A0A4R0QX24"/>
<feature type="transmembrane region" description="Helical" evidence="5">
    <location>
        <begin position="59"/>
        <end position="82"/>
    </location>
</feature>
<keyword evidence="4 5" id="KW-0472">Membrane</keyword>
<protein>
    <submittedName>
        <fullName evidence="6">MFS transporter</fullName>
    </submittedName>
</protein>
<dbReference type="PANTHER" id="PTHR23523">
    <property type="match status" value="1"/>
</dbReference>
<dbReference type="InterPro" id="IPR036259">
    <property type="entry name" value="MFS_trans_sf"/>
</dbReference>
<evidence type="ECO:0000256" key="2">
    <source>
        <dbReference type="ARBA" id="ARBA00022692"/>
    </source>
</evidence>
<dbReference type="GO" id="GO:0022857">
    <property type="term" value="F:transmembrane transporter activity"/>
    <property type="evidence" value="ECO:0007669"/>
    <property type="project" value="InterPro"/>
</dbReference>
<feature type="transmembrane region" description="Helical" evidence="5">
    <location>
        <begin position="312"/>
        <end position="336"/>
    </location>
</feature>
<reference evidence="6 7" key="1">
    <citation type="submission" date="2018-12" db="EMBL/GenBank/DDBJ databases">
        <title>Alloscrdovia theropitheci sp. nov: a novel taxon from the feces of the bleeding-herat monkey (Theropithecus geleda).</title>
        <authorList>
            <person name="Modesto M."/>
        </authorList>
    </citation>
    <scope>NUCLEOTIDE SEQUENCE [LARGE SCALE GENOMIC DNA]</scope>
    <source>
        <strain evidence="6 7">GLDI4/2</strain>
    </source>
</reference>
<dbReference type="Proteomes" id="UP000291289">
    <property type="component" value="Unassembled WGS sequence"/>
</dbReference>
<gene>
    <name evidence="6" type="ORF">EJ419_00125</name>
</gene>
<keyword evidence="7" id="KW-1185">Reference proteome</keyword>
<feature type="transmembrane region" description="Helical" evidence="5">
    <location>
        <begin position="113"/>
        <end position="131"/>
    </location>
</feature>
<feature type="transmembrane region" description="Helical" evidence="5">
    <location>
        <begin position="380"/>
        <end position="400"/>
    </location>
</feature>
<dbReference type="PANTHER" id="PTHR23523:SF2">
    <property type="entry name" value="2-NITROIMIDAZOLE TRANSPORTER"/>
    <property type="match status" value="1"/>
</dbReference>
<feature type="transmembrane region" description="Helical" evidence="5">
    <location>
        <begin position="143"/>
        <end position="164"/>
    </location>
</feature>
<evidence type="ECO:0000256" key="5">
    <source>
        <dbReference type="SAM" id="Phobius"/>
    </source>
</evidence>
<feature type="transmembrane region" description="Helical" evidence="5">
    <location>
        <begin position="176"/>
        <end position="200"/>
    </location>
</feature>
<dbReference type="Pfam" id="PF07690">
    <property type="entry name" value="MFS_1"/>
    <property type="match status" value="1"/>
</dbReference>
<evidence type="ECO:0000313" key="6">
    <source>
        <dbReference type="EMBL" id="TCD55047.1"/>
    </source>
</evidence>
<dbReference type="GO" id="GO:0016020">
    <property type="term" value="C:membrane"/>
    <property type="evidence" value="ECO:0007669"/>
    <property type="project" value="UniProtKB-SubCell"/>
</dbReference>
<dbReference type="InterPro" id="IPR011701">
    <property type="entry name" value="MFS"/>
</dbReference>